<comment type="caution">
    <text evidence="4">The sequence shown here is derived from an EMBL/GenBank/DDBJ whole genome shotgun (WGS) entry which is preliminary data.</text>
</comment>
<dbReference type="InterPro" id="IPR039421">
    <property type="entry name" value="Type_1_exporter"/>
</dbReference>
<keyword evidence="1" id="KW-0547">Nucleotide-binding</keyword>
<dbReference type="Gene3D" id="3.40.50.300">
    <property type="entry name" value="P-loop containing nucleotide triphosphate hydrolases"/>
    <property type="match status" value="1"/>
</dbReference>
<sequence>MYHSPKSREYASPILENCIRLHFEDHLLQAKLRLDMPTAADSSSRSQAHAYDAWNSFNGLCEAFMRLFGLISQLAFISQQKSAGTLFTLVALVRPVMTLVNERTLWLKPHVAYSENAAYLRLQSLQSMSQSQFRGDVIAGDIAGWITTEYHRARDVLGNVAAQSVWSLYSIEHSPINQILAEWAGSLPTMYWALSAMLAPARFSMTSIAILQQYSTSLNYSLQMLFWDFSQIGRSFTDIKILYEAASVKNQIVDGDVAYPRADVEPSKGMEIELRNVSFAYPGEKSKEAALRDVSFRIPAGSLVVVVGANGSGKSTIIKLLTRMYDTQEGEVLIDGLPIQQYCMAGLRRAQATLTQEHKLYPLTLAENIGLGYAEHVQDTEMIMAAARDGGAAGLLDKFKDGAQTTLEPITTAFGYQLDDDKHKTLKDVLTKLEKTTEVSGGEKQRLVASRTFMRFRTQQIKLLSVDEPSSALDPRGEFELFERLRQTGEGKTMIFVTHRFGHLTKYADIIICMKEGKISELGTHKDLMGRDGEYASLYNVQAQAFTESEVAVAAGKE</sequence>
<dbReference type="GO" id="GO:0016887">
    <property type="term" value="F:ATP hydrolysis activity"/>
    <property type="evidence" value="ECO:0007669"/>
    <property type="project" value="InterPro"/>
</dbReference>
<dbReference type="InterPro" id="IPR003593">
    <property type="entry name" value="AAA+_ATPase"/>
</dbReference>
<dbReference type="EMBL" id="JARIHO010000007">
    <property type="protein sequence ID" value="KAJ7358439.1"/>
    <property type="molecule type" value="Genomic_DNA"/>
</dbReference>
<dbReference type="Proteomes" id="UP001218218">
    <property type="component" value="Unassembled WGS sequence"/>
</dbReference>
<dbReference type="PANTHER" id="PTHR43394">
    <property type="entry name" value="ATP-DEPENDENT PERMEASE MDL1, MITOCHONDRIAL"/>
    <property type="match status" value="1"/>
</dbReference>
<evidence type="ECO:0000256" key="1">
    <source>
        <dbReference type="ARBA" id="ARBA00022741"/>
    </source>
</evidence>
<dbReference type="Pfam" id="PF00005">
    <property type="entry name" value="ABC_tran"/>
    <property type="match status" value="1"/>
</dbReference>
<evidence type="ECO:0000313" key="5">
    <source>
        <dbReference type="Proteomes" id="UP001218218"/>
    </source>
</evidence>
<keyword evidence="5" id="KW-1185">Reference proteome</keyword>
<dbReference type="AlphaFoldDB" id="A0AAD7AGZ7"/>
<proteinExistence type="predicted"/>
<gene>
    <name evidence="4" type="ORF">DFH08DRAFT_848463</name>
</gene>
<name>A0AAD7AGZ7_9AGAR</name>
<dbReference type="PROSITE" id="PS50893">
    <property type="entry name" value="ABC_TRANSPORTER_2"/>
    <property type="match status" value="1"/>
</dbReference>
<evidence type="ECO:0000256" key="2">
    <source>
        <dbReference type="ARBA" id="ARBA00022840"/>
    </source>
</evidence>
<keyword evidence="4" id="KW-0378">Hydrolase</keyword>
<dbReference type="PANTHER" id="PTHR43394:SF1">
    <property type="entry name" value="ATP-BINDING CASSETTE SUB-FAMILY B MEMBER 10, MITOCHONDRIAL"/>
    <property type="match status" value="1"/>
</dbReference>
<dbReference type="InterPro" id="IPR003439">
    <property type="entry name" value="ABC_transporter-like_ATP-bd"/>
</dbReference>
<evidence type="ECO:0000313" key="4">
    <source>
        <dbReference type="EMBL" id="KAJ7358439.1"/>
    </source>
</evidence>
<dbReference type="GO" id="GO:0015421">
    <property type="term" value="F:ABC-type oligopeptide transporter activity"/>
    <property type="evidence" value="ECO:0007669"/>
    <property type="project" value="TreeGrafter"/>
</dbReference>
<protein>
    <submittedName>
        <fullName evidence="4">P-loop containing nucleoside triphosphate hydrolase protein</fullName>
    </submittedName>
</protein>
<dbReference type="SUPFAM" id="SSF52540">
    <property type="entry name" value="P-loop containing nucleoside triphosphate hydrolases"/>
    <property type="match status" value="1"/>
</dbReference>
<evidence type="ECO:0000259" key="3">
    <source>
        <dbReference type="PROSITE" id="PS50893"/>
    </source>
</evidence>
<organism evidence="4 5">
    <name type="scientific">Mycena albidolilacea</name>
    <dbReference type="NCBI Taxonomy" id="1033008"/>
    <lineage>
        <taxon>Eukaryota</taxon>
        <taxon>Fungi</taxon>
        <taxon>Dikarya</taxon>
        <taxon>Basidiomycota</taxon>
        <taxon>Agaricomycotina</taxon>
        <taxon>Agaricomycetes</taxon>
        <taxon>Agaricomycetidae</taxon>
        <taxon>Agaricales</taxon>
        <taxon>Marasmiineae</taxon>
        <taxon>Mycenaceae</taxon>
        <taxon>Mycena</taxon>
    </lineage>
</organism>
<accession>A0AAD7AGZ7</accession>
<dbReference type="GO" id="GO:0005524">
    <property type="term" value="F:ATP binding"/>
    <property type="evidence" value="ECO:0007669"/>
    <property type="project" value="UniProtKB-KW"/>
</dbReference>
<dbReference type="SMART" id="SM00382">
    <property type="entry name" value="AAA"/>
    <property type="match status" value="1"/>
</dbReference>
<feature type="domain" description="ABC transporter" evidence="3">
    <location>
        <begin position="272"/>
        <end position="541"/>
    </location>
</feature>
<keyword evidence="2" id="KW-0067">ATP-binding</keyword>
<dbReference type="InterPro" id="IPR027417">
    <property type="entry name" value="P-loop_NTPase"/>
</dbReference>
<reference evidence="4" key="1">
    <citation type="submission" date="2023-03" db="EMBL/GenBank/DDBJ databases">
        <title>Massive genome expansion in bonnet fungi (Mycena s.s.) driven by repeated elements and novel gene families across ecological guilds.</title>
        <authorList>
            <consortium name="Lawrence Berkeley National Laboratory"/>
            <person name="Harder C.B."/>
            <person name="Miyauchi S."/>
            <person name="Viragh M."/>
            <person name="Kuo A."/>
            <person name="Thoen E."/>
            <person name="Andreopoulos B."/>
            <person name="Lu D."/>
            <person name="Skrede I."/>
            <person name="Drula E."/>
            <person name="Henrissat B."/>
            <person name="Morin E."/>
            <person name="Kohler A."/>
            <person name="Barry K."/>
            <person name="LaButti K."/>
            <person name="Morin E."/>
            <person name="Salamov A."/>
            <person name="Lipzen A."/>
            <person name="Mereny Z."/>
            <person name="Hegedus B."/>
            <person name="Baldrian P."/>
            <person name="Stursova M."/>
            <person name="Weitz H."/>
            <person name="Taylor A."/>
            <person name="Grigoriev I.V."/>
            <person name="Nagy L.G."/>
            <person name="Martin F."/>
            <person name="Kauserud H."/>
        </authorList>
    </citation>
    <scope>NUCLEOTIDE SEQUENCE</scope>
    <source>
        <strain evidence="4">CBHHK002</strain>
    </source>
</reference>